<sequence>MPSSKGRMLSFVLVCPTLCSAFLCTRRSLSSLDVGRTTKMSAAVTGRLADKVYLVTGSTDGIGKHTASRLAEEGATVLVHGRRESAVREAVEHVGGGKGKVEGIVADLSSLRGANHLCDEVLRLTDRLDCLLNNAGVFEADFRHSDDGLEYTFAVNVLAPYVITGRLLDLLAKAPGGGRVVNVASLSASYSLDFDNLQFEKGGYSDHASYSLSKLLDIMFNAELARRAPKGITCNSLDPGTVNTKMLRAGWGMGGIPVKSANDQFYLATSDDVTDSSGEYYVSRRVTTPPPPAEDDEACRRLWRVLEELSGFSYA</sequence>
<evidence type="ECO:0000256" key="3">
    <source>
        <dbReference type="SAM" id="SignalP"/>
    </source>
</evidence>
<reference evidence="4 5" key="1">
    <citation type="journal article" date="2010" name="Nature">
        <title>The Ectocarpus genome and the independent evolution of multicellularity in brown algae.</title>
        <authorList>
            <person name="Cock J.M."/>
            <person name="Sterck L."/>
            <person name="Rouze P."/>
            <person name="Scornet D."/>
            <person name="Allen A.E."/>
            <person name="Amoutzias G."/>
            <person name="Anthouard V."/>
            <person name="Artiguenave F."/>
            <person name="Aury J.M."/>
            <person name="Badger J.H."/>
            <person name="Beszteri B."/>
            <person name="Billiau K."/>
            <person name="Bonnet E."/>
            <person name="Bothwell J.H."/>
            <person name="Bowler C."/>
            <person name="Boyen C."/>
            <person name="Brownlee C."/>
            <person name="Carrano C.J."/>
            <person name="Charrier B."/>
            <person name="Cho G.Y."/>
            <person name="Coelho S.M."/>
            <person name="Collen J."/>
            <person name="Corre E."/>
            <person name="Da Silva C."/>
            <person name="Delage L."/>
            <person name="Delaroque N."/>
            <person name="Dittami S.M."/>
            <person name="Doulbeau S."/>
            <person name="Elias M."/>
            <person name="Farnham G."/>
            <person name="Gachon C.M."/>
            <person name="Gschloessl B."/>
            <person name="Heesch S."/>
            <person name="Jabbari K."/>
            <person name="Jubin C."/>
            <person name="Kawai H."/>
            <person name="Kimura K."/>
            <person name="Kloareg B."/>
            <person name="Kupper F.C."/>
            <person name="Lang D."/>
            <person name="Le Bail A."/>
            <person name="Leblanc C."/>
            <person name="Lerouge P."/>
            <person name="Lohr M."/>
            <person name="Lopez P.J."/>
            <person name="Martens C."/>
            <person name="Maumus F."/>
            <person name="Michel G."/>
            <person name="Miranda-Saavedra D."/>
            <person name="Morales J."/>
            <person name="Moreau H."/>
            <person name="Motomura T."/>
            <person name="Nagasato C."/>
            <person name="Napoli C.A."/>
            <person name="Nelson D.R."/>
            <person name="Nyvall-Collen P."/>
            <person name="Peters A.F."/>
            <person name="Pommier C."/>
            <person name="Potin P."/>
            <person name="Poulain J."/>
            <person name="Quesneville H."/>
            <person name="Read B."/>
            <person name="Rensing S.A."/>
            <person name="Ritter A."/>
            <person name="Rousvoal S."/>
            <person name="Samanta M."/>
            <person name="Samson G."/>
            <person name="Schroeder D.C."/>
            <person name="Segurens B."/>
            <person name="Strittmatter M."/>
            <person name="Tonon T."/>
            <person name="Tregear J.W."/>
            <person name="Valentin K."/>
            <person name="von Dassow P."/>
            <person name="Yamagishi T."/>
            <person name="Van de Peer Y."/>
            <person name="Wincker P."/>
        </authorList>
    </citation>
    <scope>NUCLEOTIDE SEQUENCE [LARGE SCALE GENOMIC DNA]</scope>
    <source>
        <strain evidence="5">Ec32 / CCAP1310/4</strain>
    </source>
</reference>
<dbReference type="OrthoDB" id="191139at2759"/>
<dbReference type="GO" id="GO:0016491">
    <property type="term" value="F:oxidoreductase activity"/>
    <property type="evidence" value="ECO:0007669"/>
    <property type="project" value="UniProtKB-KW"/>
</dbReference>
<evidence type="ECO:0000256" key="2">
    <source>
        <dbReference type="RuleBase" id="RU000363"/>
    </source>
</evidence>
<dbReference type="PANTHER" id="PTHR43157:SF31">
    <property type="entry name" value="PHOSPHATIDYLINOSITOL-GLYCAN BIOSYNTHESIS CLASS F PROTEIN"/>
    <property type="match status" value="1"/>
</dbReference>
<dbReference type="InterPro" id="IPR002347">
    <property type="entry name" value="SDR_fam"/>
</dbReference>
<dbReference type="PRINTS" id="PR00081">
    <property type="entry name" value="GDHRDH"/>
</dbReference>
<dbReference type="InParanoid" id="D8LMR3"/>
<feature type="chain" id="PRO_5003117354" evidence="3">
    <location>
        <begin position="22"/>
        <end position="315"/>
    </location>
</feature>
<gene>
    <name evidence="4" type="ORF">Esi_0041_0014</name>
</gene>
<keyword evidence="3" id="KW-0732">Signal</keyword>
<dbReference type="Pfam" id="PF00106">
    <property type="entry name" value="adh_short"/>
    <property type="match status" value="1"/>
</dbReference>
<feature type="signal peptide" evidence="3">
    <location>
        <begin position="1"/>
        <end position="21"/>
    </location>
</feature>
<dbReference type="SUPFAM" id="SSF51735">
    <property type="entry name" value="NAD(P)-binding Rossmann-fold domains"/>
    <property type="match status" value="1"/>
</dbReference>
<dbReference type="Proteomes" id="UP000002630">
    <property type="component" value="Linkage Group LG15"/>
</dbReference>
<dbReference type="PRINTS" id="PR00080">
    <property type="entry name" value="SDRFAMILY"/>
</dbReference>
<dbReference type="STRING" id="2880.D8LMR3"/>
<dbReference type="EMBL" id="FN649740">
    <property type="protein sequence ID" value="CBN74714.1"/>
    <property type="molecule type" value="Genomic_DNA"/>
</dbReference>
<proteinExistence type="inferred from homology"/>
<protein>
    <submittedName>
        <fullName evidence="4">Oxidoreductase, short chain dehydrogenase/reductase family</fullName>
    </submittedName>
</protein>
<dbReference type="EMBL" id="FN648608">
    <property type="protein sequence ID" value="CBN74714.1"/>
    <property type="molecule type" value="Genomic_DNA"/>
</dbReference>
<keyword evidence="5" id="KW-1185">Reference proteome</keyword>
<evidence type="ECO:0000313" key="4">
    <source>
        <dbReference type="EMBL" id="CBN74714.1"/>
    </source>
</evidence>
<evidence type="ECO:0000313" key="5">
    <source>
        <dbReference type="Proteomes" id="UP000002630"/>
    </source>
</evidence>
<evidence type="ECO:0000256" key="1">
    <source>
        <dbReference type="ARBA" id="ARBA00023002"/>
    </source>
</evidence>
<dbReference type="InterPro" id="IPR036291">
    <property type="entry name" value="NAD(P)-bd_dom_sf"/>
</dbReference>
<name>D8LMR3_ECTSI</name>
<dbReference type="PANTHER" id="PTHR43157">
    <property type="entry name" value="PHOSPHATIDYLINOSITOL-GLYCAN BIOSYNTHESIS CLASS F PROTEIN-RELATED"/>
    <property type="match status" value="1"/>
</dbReference>
<dbReference type="eggNOG" id="KOG1208">
    <property type="taxonomic scope" value="Eukaryota"/>
</dbReference>
<dbReference type="Gene3D" id="3.40.50.720">
    <property type="entry name" value="NAD(P)-binding Rossmann-like Domain"/>
    <property type="match status" value="1"/>
</dbReference>
<dbReference type="OMA" id="EAYGQHW"/>
<organism evidence="4 5">
    <name type="scientific">Ectocarpus siliculosus</name>
    <name type="common">Brown alga</name>
    <name type="synonym">Conferva siliculosa</name>
    <dbReference type="NCBI Taxonomy" id="2880"/>
    <lineage>
        <taxon>Eukaryota</taxon>
        <taxon>Sar</taxon>
        <taxon>Stramenopiles</taxon>
        <taxon>Ochrophyta</taxon>
        <taxon>PX clade</taxon>
        <taxon>Phaeophyceae</taxon>
        <taxon>Ectocarpales</taxon>
        <taxon>Ectocarpaceae</taxon>
        <taxon>Ectocarpus</taxon>
    </lineage>
</organism>
<keyword evidence="1" id="KW-0560">Oxidoreductase</keyword>
<dbReference type="AlphaFoldDB" id="D8LMR3"/>
<accession>D8LMR3</accession>
<comment type="similarity">
    <text evidence="2">Belongs to the short-chain dehydrogenases/reductases (SDR) family.</text>
</comment>